<dbReference type="PANTHER" id="PTHR42964:SF1">
    <property type="entry name" value="POLYKETIDE BIOSYNTHESIS ENOYL-COA HYDRATASE PKSH-RELATED"/>
    <property type="match status" value="1"/>
</dbReference>
<dbReference type="eggNOG" id="COG1024">
    <property type="taxonomic scope" value="Bacteria"/>
</dbReference>
<evidence type="ECO:0000256" key="1">
    <source>
        <dbReference type="ARBA" id="ARBA00005254"/>
    </source>
</evidence>
<dbReference type="Pfam" id="PF00378">
    <property type="entry name" value="ECH_1"/>
    <property type="match status" value="1"/>
</dbReference>
<sequence length="270" mass="28322">MALPDSGVERSADGALLIEVIDNVLRLTLNRPSHRNAISAAMFRAIVDAVAASANDPRVRVIEIRSALTAMFCAGADVASLSDPAPDALTVGFRHLEDCVAALRDSPRPVVTVVTGDCLGAGCSIAAASDVVIASEDARFCLPEIRLDLAPVLAVAALHRVVQPRRLALWAATGRLFSAREAFEGGLVSEVHPLAAAEAAAVTAVAELSRPSSFTLDRLKRTLALLANSHAPDEAQLFELMLSSATHPATQAAVAAFLARRQNKPDNRAA</sequence>
<dbReference type="OrthoDB" id="4698010at2"/>
<dbReference type="RefSeq" id="WP_011493998.1">
    <property type="nucleotide sequence ID" value="NC_007953.1"/>
</dbReference>
<dbReference type="InterPro" id="IPR001753">
    <property type="entry name" value="Enoyl-CoA_hydra/iso"/>
</dbReference>
<dbReference type="InterPro" id="IPR051683">
    <property type="entry name" value="Enoyl-CoA_Hydratase/Isomerase"/>
</dbReference>
<dbReference type="KEGG" id="bxb:DR64_7578"/>
<dbReference type="Gene3D" id="3.90.226.10">
    <property type="entry name" value="2-enoyl-CoA Hydratase, Chain A, domain 1"/>
    <property type="match status" value="1"/>
</dbReference>
<dbReference type="CDD" id="cd06558">
    <property type="entry name" value="crotonase-like"/>
    <property type="match status" value="1"/>
</dbReference>
<comment type="similarity">
    <text evidence="1">Belongs to the enoyl-CoA hydratase/isomerase family.</text>
</comment>
<keyword evidence="3" id="KW-1185">Reference proteome</keyword>
<gene>
    <name evidence="2" type="ORF">Bxe_C0868</name>
</gene>
<dbReference type="InterPro" id="IPR029045">
    <property type="entry name" value="ClpP/crotonase-like_dom_sf"/>
</dbReference>
<name>Q13GP2_PARXL</name>
<dbReference type="PANTHER" id="PTHR42964">
    <property type="entry name" value="ENOYL-COA HYDRATASE"/>
    <property type="match status" value="1"/>
</dbReference>
<dbReference type="Proteomes" id="UP000001817">
    <property type="component" value="Chromosome 3"/>
</dbReference>
<dbReference type="KEGG" id="bxe:Bxe_C0868"/>
<keyword evidence="2" id="KW-0456">Lyase</keyword>
<dbReference type="SUPFAM" id="SSF52096">
    <property type="entry name" value="ClpP/crotonase"/>
    <property type="match status" value="1"/>
</dbReference>
<dbReference type="GO" id="GO:0004300">
    <property type="term" value="F:enoyl-CoA hydratase activity"/>
    <property type="evidence" value="ECO:0007669"/>
    <property type="project" value="UniProtKB-EC"/>
</dbReference>
<reference evidence="2 3" key="1">
    <citation type="journal article" date="2006" name="Proc. Natl. Acad. Sci. U.S.A.">
        <title>Burkholderia xenovorans LB400 harbors a multi-replicon, 9.73-Mbp genome shaped for versatility.</title>
        <authorList>
            <person name="Chain P.S."/>
            <person name="Denef V.J."/>
            <person name="Konstantinidis K.T."/>
            <person name="Vergez L.M."/>
            <person name="Agullo L."/>
            <person name="Reyes V.L."/>
            <person name="Hauser L."/>
            <person name="Cordova M."/>
            <person name="Gomez L."/>
            <person name="Gonzalez M."/>
            <person name="Land M."/>
            <person name="Lao V."/>
            <person name="Larimer F."/>
            <person name="LiPuma J.J."/>
            <person name="Mahenthiralingam E."/>
            <person name="Malfatti S.A."/>
            <person name="Marx C.J."/>
            <person name="Parnell J.J."/>
            <person name="Ramette A."/>
            <person name="Richardson P."/>
            <person name="Seeger M."/>
            <person name="Smith D."/>
            <person name="Spilker T."/>
            <person name="Sul W.J."/>
            <person name="Tsoi T.V."/>
            <person name="Ulrich L.E."/>
            <person name="Zhulin I.B."/>
            <person name="Tiedje J.M."/>
        </authorList>
    </citation>
    <scope>NUCLEOTIDE SEQUENCE [LARGE SCALE GENOMIC DNA]</scope>
    <source>
        <strain evidence="2 3">LB400</strain>
    </source>
</reference>
<dbReference type="AlphaFoldDB" id="Q13GP2"/>
<evidence type="ECO:0000313" key="2">
    <source>
        <dbReference type="EMBL" id="ABE36747.1"/>
    </source>
</evidence>
<protein>
    <submittedName>
        <fullName evidence="2">Enoyl-CoA hydratase/isomerase</fullName>
        <ecNumber evidence="2">4.2.1.17</ecNumber>
    </submittedName>
</protein>
<dbReference type="EMBL" id="CP000272">
    <property type="protein sequence ID" value="ABE36747.1"/>
    <property type="molecule type" value="Genomic_DNA"/>
</dbReference>
<evidence type="ECO:0000313" key="3">
    <source>
        <dbReference type="Proteomes" id="UP000001817"/>
    </source>
</evidence>
<accession>Q13GP2</accession>
<dbReference type="STRING" id="266265.Bxe_C0868"/>
<dbReference type="EC" id="4.2.1.17" evidence="2"/>
<organism evidence="2 3">
    <name type="scientific">Paraburkholderia xenovorans (strain LB400)</name>
    <dbReference type="NCBI Taxonomy" id="266265"/>
    <lineage>
        <taxon>Bacteria</taxon>
        <taxon>Pseudomonadati</taxon>
        <taxon>Pseudomonadota</taxon>
        <taxon>Betaproteobacteria</taxon>
        <taxon>Burkholderiales</taxon>
        <taxon>Burkholderiaceae</taxon>
        <taxon>Paraburkholderia</taxon>
    </lineage>
</organism>
<proteinExistence type="inferred from homology"/>